<evidence type="ECO:0000256" key="1">
    <source>
        <dbReference type="SAM" id="Coils"/>
    </source>
</evidence>
<dbReference type="SUPFAM" id="SSF55729">
    <property type="entry name" value="Acyl-CoA N-acyltransferases (Nat)"/>
    <property type="match status" value="1"/>
</dbReference>
<evidence type="ECO:0008006" key="4">
    <source>
        <dbReference type="Google" id="ProtNLM"/>
    </source>
</evidence>
<dbReference type="Proteomes" id="UP000198618">
    <property type="component" value="Unassembled WGS sequence"/>
</dbReference>
<dbReference type="EMBL" id="FOHE01000004">
    <property type="protein sequence ID" value="SES99143.1"/>
    <property type="molecule type" value="Genomic_DNA"/>
</dbReference>
<protein>
    <recommendedName>
        <fullName evidence="4">N-acetyltransferase domain-containing protein</fullName>
    </recommendedName>
</protein>
<organism evidence="2 3">
    <name type="scientific">Oceanobacillus limi</name>
    <dbReference type="NCBI Taxonomy" id="930131"/>
    <lineage>
        <taxon>Bacteria</taxon>
        <taxon>Bacillati</taxon>
        <taxon>Bacillota</taxon>
        <taxon>Bacilli</taxon>
        <taxon>Bacillales</taxon>
        <taxon>Bacillaceae</taxon>
        <taxon>Oceanobacillus</taxon>
    </lineage>
</organism>
<evidence type="ECO:0000313" key="3">
    <source>
        <dbReference type="Proteomes" id="UP000198618"/>
    </source>
</evidence>
<dbReference type="CDD" id="cd04301">
    <property type="entry name" value="NAT_SF"/>
    <property type="match status" value="1"/>
</dbReference>
<name>A0A1I0AXM2_9BACI</name>
<gene>
    <name evidence="2" type="ORF">SAMN05216389_10481</name>
</gene>
<dbReference type="Gene3D" id="3.40.630.30">
    <property type="match status" value="1"/>
</dbReference>
<keyword evidence="1" id="KW-0175">Coiled coil</keyword>
<sequence>MSYSAFLNMDKDNKDKDQLKKELDTLEIQLFRMQNNIKEIAKHAEVISIDQTKDENWVVIYADRDNKNFQLMLHSCEKPYRGNWNSAIQAEIKGENTIHISDIKGEENKGYGSILMKHLKERAREKNFQYITGDIVKRDFDHVDRLAYFYKKHYFHVTINHEEQSGEIVWNDE</sequence>
<reference evidence="2 3" key="1">
    <citation type="submission" date="2016-10" db="EMBL/GenBank/DDBJ databases">
        <authorList>
            <person name="de Groot N.N."/>
        </authorList>
    </citation>
    <scope>NUCLEOTIDE SEQUENCE [LARGE SCALE GENOMIC DNA]</scope>
    <source>
        <strain evidence="2 3">IBRC-M 10780</strain>
    </source>
</reference>
<dbReference type="OrthoDB" id="2233009at2"/>
<keyword evidence="3" id="KW-1185">Reference proteome</keyword>
<feature type="coiled-coil region" evidence="1">
    <location>
        <begin position="9"/>
        <end position="43"/>
    </location>
</feature>
<dbReference type="AlphaFoldDB" id="A0A1I0AXM2"/>
<dbReference type="InterPro" id="IPR016181">
    <property type="entry name" value="Acyl_CoA_acyltransferase"/>
</dbReference>
<accession>A0A1I0AXM2</accession>
<proteinExistence type="predicted"/>
<dbReference type="RefSeq" id="WP_090867873.1">
    <property type="nucleotide sequence ID" value="NZ_FOHE01000004.1"/>
</dbReference>
<evidence type="ECO:0000313" key="2">
    <source>
        <dbReference type="EMBL" id="SES99143.1"/>
    </source>
</evidence>